<sequence length="140" mass="15238">MLTRKAILILSGSATGLGAVSIGVPLAVVYGQNNSPAPVALKVSEETISSASSVSEQAAKEPKGPKIQEKIDLQELKKPKNEWSQRSQTVYKNIDPKKLEEESRTIFGPKTTTPTRRVRNTRSTCGLFIGSLAMRYAFCN</sequence>
<dbReference type="EMBL" id="CP003731">
    <property type="protein sequence ID" value="AFO52429.1"/>
    <property type="molecule type" value="Genomic_DNA"/>
</dbReference>
<dbReference type="STRING" id="1212765.MHLP_04245"/>
<dbReference type="PATRIC" id="fig|1212765.3.peg.966"/>
<gene>
    <name evidence="1" type="ordered locus">MHLP_04245</name>
</gene>
<dbReference type="Proteomes" id="UP000006502">
    <property type="component" value="Chromosome"/>
</dbReference>
<name>I7CKK9_MYCHA</name>
<reference evidence="1 2" key="1">
    <citation type="journal article" date="2012" name="J. Bacteriol.">
        <title>Genome Sequence of "Candidatus Mycoplasma haemolamae" Strain Purdue, a Red Blood Cell Pathogen of Alpacas (Vicugna pacos) and Llamas (Lama glama).</title>
        <authorList>
            <person name="Guimaraes A.M."/>
            <person name="Toth B."/>
            <person name="Santos A.P."/>
            <person name="do Nascimento N.C."/>
            <person name="Kritchevsky J.E."/>
            <person name="Messick J.B."/>
        </authorList>
    </citation>
    <scope>NUCLEOTIDE SEQUENCE [LARGE SCALE GENOMIC DNA]</scope>
    <source>
        <strain evidence="1 2">Purdue</strain>
    </source>
</reference>
<dbReference type="KEGG" id="mhl:MHLP_04245"/>
<evidence type="ECO:0000313" key="2">
    <source>
        <dbReference type="Proteomes" id="UP000006502"/>
    </source>
</evidence>
<proteinExistence type="predicted"/>
<dbReference type="AlphaFoldDB" id="I7CKK9"/>
<keyword evidence="2" id="KW-1185">Reference proteome</keyword>
<evidence type="ECO:0000313" key="1">
    <source>
        <dbReference type="EMBL" id="AFO52429.1"/>
    </source>
</evidence>
<organism evidence="1 2">
    <name type="scientific">Mycoplasma haematolamae (strain Purdue)</name>
    <dbReference type="NCBI Taxonomy" id="1212765"/>
    <lineage>
        <taxon>Bacteria</taxon>
        <taxon>Bacillati</taxon>
        <taxon>Mycoplasmatota</taxon>
        <taxon>Mollicutes</taxon>
        <taxon>Mycoplasmataceae</taxon>
        <taxon>Mycoplasma</taxon>
    </lineage>
</organism>
<protein>
    <submittedName>
        <fullName evidence="1">Uncharacterized protein</fullName>
    </submittedName>
</protein>
<accession>I7CKK9</accession>
<dbReference type="HOGENOM" id="CLU_1990174_0_0_14"/>
<reference evidence="2" key="2">
    <citation type="submission" date="2012-07" db="EMBL/GenBank/DDBJ databases">
        <title>Complete genome sequence of 'Candidatus Mycoplasma haemolamae'.</title>
        <authorList>
            <person name="Guimaraes A.M.S."/>
            <person name="Toth B."/>
            <person name="Santos A.P."/>
            <person name="Nascimento N.C."/>
            <person name="Sojka J.E."/>
            <person name="Messick J.B."/>
        </authorList>
    </citation>
    <scope>NUCLEOTIDE SEQUENCE [LARGE SCALE GENOMIC DNA]</scope>
    <source>
        <strain evidence="2">Purdue</strain>
    </source>
</reference>